<dbReference type="InterPro" id="IPR001343">
    <property type="entry name" value="Hemolysn_Ca-bd"/>
</dbReference>
<dbReference type="InterPro" id="IPR011049">
    <property type="entry name" value="Serralysin-like_metalloprot_C"/>
</dbReference>
<gene>
    <name evidence="5" type="ORF">IQ217_06405</name>
</gene>
<dbReference type="Pfam" id="PF00353">
    <property type="entry name" value="HemolysinCabind"/>
    <property type="match status" value="1"/>
</dbReference>
<dbReference type="InterPro" id="IPR038081">
    <property type="entry name" value="CalX-like_sf"/>
</dbReference>
<dbReference type="InterPro" id="IPR018511">
    <property type="entry name" value="Hemolysin-typ_Ca-bd_CS"/>
</dbReference>
<dbReference type="InterPro" id="IPR043708">
    <property type="entry name" value="DUF5648"/>
</dbReference>
<dbReference type="Gene3D" id="2.60.40.2030">
    <property type="match status" value="2"/>
</dbReference>
<dbReference type="Gene3D" id="2.150.10.10">
    <property type="entry name" value="Serralysin-like metalloprotease, C-terminal"/>
    <property type="match status" value="1"/>
</dbReference>
<feature type="domain" description="Calx-beta" evidence="4">
    <location>
        <begin position="100"/>
        <end position="208"/>
    </location>
</feature>
<dbReference type="SUPFAM" id="SSF141072">
    <property type="entry name" value="CalX-like"/>
    <property type="match status" value="2"/>
</dbReference>
<comment type="caution">
    <text evidence="5">The sequence shown here is derived from an EMBL/GenBank/DDBJ whole genome shotgun (WGS) entry which is preliminary data.</text>
</comment>
<protein>
    <recommendedName>
        <fullName evidence="4">Calx-beta domain-containing protein</fullName>
    </recommendedName>
</protein>
<dbReference type="PANTHER" id="PTHR46682:SF1">
    <property type="entry name" value="ADHESION G-PROTEIN COUPLED RECEPTOR V1"/>
    <property type="match status" value="1"/>
</dbReference>
<dbReference type="Pfam" id="PF03160">
    <property type="entry name" value="Calx-beta"/>
    <property type="match status" value="2"/>
</dbReference>
<evidence type="ECO:0000313" key="6">
    <source>
        <dbReference type="Proteomes" id="UP000658720"/>
    </source>
</evidence>
<evidence type="ECO:0000256" key="2">
    <source>
        <dbReference type="ARBA" id="ARBA00022737"/>
    </source>
</evidence>
<keyword evidence="1" id="KW-0732">Signal</keyword>
<keyword evidence="6" id="KW-1185">Reference proteome</keyword>
<dbReference type="InterPro" id="IPR026919">
    <property type="entry name" value="ADGRV1"/>
</dbReference>
<organism evidence="5 6">
    <name type="scientific">Synechocystis salina LEGE 00031</name>
    <dbReference type="NCBI Taxonomy" id="1828736"/>
    <lineage>
        <taxon>Bacteria</taxon>
        <taxon>Bacillati</taxon>
        <taxon>Cyanobacteriota</taxon>
        <taxon>Cyanophyceae</taxon>
        <taxon>Synechococcales</taxon>
        <taxon>Merismopediaceae</taxon>
        <taxon>Synechocystis</taxon>
    </lineage>
</organism>
<sequence>MQGGEGNDFLDGGKGNDSLFGGLGIDKFYFGLENGQDTINDFDVATEIIQVAAEYGFANGSEILSTLSKPFSNVSQFNLSANDYIRVFHNVQSGTPLTAANFQIVSSSSTPVTLAISATNGNQTEGNAGAKAFTFTINRSGSTTGTNNVNWEVTGTGNNPVNANDFVGGVLPSGVVSFAAGETNKVITVNVQGDTTVEANETFRVNLSNPTNGATITTANAEGIITNDDEEVIPPLPIIPSITLAVSPNSVTEDGAANLVYTFTRPGDATQALTVNYSITGTANSSDYTGATPGTGKTITFTAGSNTAILTIDPIADTTVEPDETVIVTLASGIGYTVGTTGVVTGIITNDDAAIPTIPTDPTIPPSDGLLSSFIRFQNTNQPGTYLFASAGEAAAIRSNPGLRQFAEEGVAFRVALQKTDPLQQAFFRFQNTNLPGTYLFVNEGEAAAIRSNPGLSNFVEEGLAFYAYGSGTGNGTVDFTRFQSVGVPGTYLFTSPGETSSVIGNPNFVREGVAFSAALG</sequence>
<dbReference type="Proteomes" id="UP000658720">
    <property type="component" value="Unassembled WGS sequence"/>
</dbReference>
<proteinExistence type="predicted"/>
<reference evidence="5 6" key="1">
    <citation type="submission" date="2020-10" db="EMBL/GenBank/DDBJ databases">
        <authorList>
            <person name="Castelo-Branco R."/>
            <person name="Eusebio N."/>
            <person name="Adriana R."/>
            <person name="Vieira A."/>
            <person name="Brugerolle De Fraissinette N."/>
            <person name="Rezende De Castro R."/>
            <person name="Schneider M.P."/>
            <person name="Vasconcelos V."/>
            <person name="Leao P.N."/>
        </authorList>
    </citation>
    <scope>NUCLEOTIDE SEQUENCE [LARGE SCALE GENOMIC DNA]</scope>
    <source>
        <strain evidence="5 6">LEGE 00031</strain>
    </source>
</reference>
<keyword evidence="3" id="KW-0106">Calcium</keyword>
<dbReference type="SUPFAM" id="SSF51120">
    <property type="entry name" value="beta-Roll"/>
    <property type="match status" value="1"/>
</dbReference>
<evidence type="ECO:0000256" key="1">
    <source>
        <dbReference type="ARBA" id="ARBA00022729"/>
    </source>
</evidence>
<evidence type="ECO:0000256" key="3">
    <source>
        <dbReference type="ARBA" id="ARBA00022837"/>
    </source>
</evidence>
<evidence type="ECO:0000313" key="5">
    <source>
        <dbReference type="EMBL" id="MBE9253493.1"/>
    </source>
</evidence>
<dbReference type="PANTHER" id="PTHR46682">
    <property type="entry name" value="ADHESION G-PROTEIN COUPLED RECEPTOR V1"/>
    <property type="match status" value="1"/>
</dbReference>
<feature type="domain" description="Calx-beta" evidence="4">
    <location>
        <begin position="231"/>
        <end position="331"/>
    </location>
</feature>
<dbReference type="Pfam" id="PF18885">
    <property type="entry name" value="DUF5648"/>
    <property type="match status" value="1"/>
</dbReference>
<dbReference type="SMART" id="SM00237">
    <property type="entry name" value="Calx_beta"/>
    <property type="match status" value="2"/>
</dbReference>
<keyword evidence="2" id="KW-0677">Repeat</keyword>
<dbReference type="PROSITE" id="PS00330">
    <property type="entry name" value="HEMOLYSIN_CALCIUM"/>
    <property type="match status" value="1"/>
</dbReference>
<dbReference type="EMBL" id="JADEVV010000013">
    <property type="protein sequence ID" value="MBE9253493.1"/>
    <property type="molecule type" value="Genomic_DNA"/>
</dbReference>
<name>A0ABR9VSP1_9SYNC</name>
<accession>A0ABR9VSP1</accession>
<dbReference type="PRINTS" id="PR00313">
    <property type="entry name" value="CABNDNGRPT"/>
</dbReference>
<evidence type="ECO:0000259" key="4">
    <source>
        <dbReference type="SMART" id="SM00237"/>
    </source>
</evidence>
<dbReference type="InterPro" id="IPR003644">
    <property type="entry name" value="Calx_beta"/>
</dbReference>